<reference evidence="2" key="1">
    <citation type="submission" date="2025-08" db="UniProtKB">
        <authorList>
            <consortium name="RefSeq"/>
        </authorList>
    </citation>
    <scope>IDENTIFICATION</scope>
    <source>
        <tissue evidence="2">Blood</tissue>
    </source>
</reference>
<gene>
    <name evidence="2" type="primary">USP51</name>
</gene>
<organism evidence="1 2">
    <name type="scientific">Camelus bactrianus</name>
    <name type="common">Bactrian camel</name>
    <dbReference type="NCBI Taxonomy" id="9837"/>
    <lineage>
        <taxon>Eukaryota</taxon>
        <taxon>Metazoa</taxon>
        <taxon>Chordata</taxon>
        <taxon>Craniata</taxon>
        <taxon>Vertebrata</taxon>
        <taxon>Euteleostomi</taxon>
        <taxon>Mammalia</taxon>
        <taxon>Eutheria</taxon>
        <taxon>Laurasiatheria</taxon>
        <taxon>Artiodactyla</taxon>
        <taxon>Tylopoda</taxon>
        <taxon>Camelidae</taxon>
        <taxon>Camelus</taxon>
    </lineage>
</organism>
<proteinExistence type="predicted"/>
<accession>A0AC58PY93</accession>
<keyword evidence="1" id="KW-1185">Reference proteome</keyword>
<sequence>MAQIREASLPSGSLVHRSSGGGGGASPEEVAEKAGEMEEEAVGATKAYSGLGAEEMKLEPLQEPKPAHEENLTWSSGGGGGGSGDEKVLPSTPPRCHSSSSPLCPLRKPRPRPQPRVRFRGPPGPSAPPPPPAHPPPLPPPRARPWPRSRRRSRPGSRPQTRRSCSGDLGSSGDGGGLGDWLLEVEFDQGPTGCSHVESFKVAKNWQKNLRLIYQRFVWSGTPETRKLINHHGTLESGHYTSFIRQQKDQWFSCDDAVITKATIEDLLYSEGYLLFYHKQGLEKD</sequence>
<protein>
    <submittedName>
        <fullName evidence="2">Ubiquitin carboxyl-terminal hydrolase 51 isoform X2</fullName>
    </submittedName>
</protein>
<evidence type="ECO:0000313" key="1">
    <source>
        <dbReference type="Proteomes" id="UP001732780"/>
    </source>
</evidence>
<keyword evidence="2" id="KW-0378">Hydrolase</keyword>
<dbReference type="RefSeq" id="XP_074215000.1">
    <property type="nucleotide sequence ID" value="XM_074358899.1"/>
</dbReference>
<name>A0AC58PY93_CAMBA</name>
<evidence type="ECO:0000313" key="2">
    <source>
        <dbReference type="RefSeq" id="XP_074215000.1"/>
    </source>
</evidence>
<dbReference type="Proteomes" id="UP001732780">
    <property type="component" value="Chromosome X"/>
</dbReference>